<evidence type="ECO:0000313" key="7">
    <source>
        <dbReference type="Proteomes" id="UP000005387"/>
    </source>
</evidence>
<dbReference type="InterPro" id="IPR003439">
    <property type="entry name" value="ABC_transporter-like_ATP-bd"/>
</dbReference>
<sequence>MLKSYGMIRAIRGITLRIHRGEIFGVIGPRGSGKTTLIELLIGIQKADSGQLHLLGMDADKYADQLKQRIGFQLQDTSLHDRIKVKEVLQLFRSYYKKKRNLNEIISMLALQPYLNQYVMDLTENWKQRVAFALALVNDPDIIFLDEPSSGLEPQAQTELWTILKRLRGEGKTIVVSTSQMEEAQQHCDRVALIVGGELSLCNTPQEIKRKLSFGINEVDQMNLQLTSLRWRGETA</sequence>
<dbReference type="InterPro" id="IPR003593">
    <property type="entry name" value="AAA+_ATPase"/>
</dbReference>
<dbReference type="EMBL" id="AEDD01000006">
    <property type="protein sequence ID" value="EFM10568.1"/>
    <property type="molecule type" value="Genomic_DNA"/>
</dbReference>
<proteinExistence type="inferred from homology"/>
<dbReference type="PANTHER" id="PTHR42711:SF5">
    <property type="entry name" value="ABC TRANSPORTER ATP-BINDING PROTEIN NATA"/>
    <property type="match status" value="1"/>
</dbReference>
<dbReference type="AlphaFoldDB" id="E0I9Z1"/>
<dbReference type="Gene3D" id="3.40.50.300">
    <property type="entry name" value="P-loop containing nucleotide triphosphate hydrolases"/>
    <property type="match status" value="1"/>
</dbReference>
<evidence type="ECO:0000256" key="3">
    <source>
        <dbReference type="ARBA" id="ARBA00022741"/>
    </source>
</evidence>
<name>E0I9Z1_9BACL</name>
<evidence type="ECO:0000256" key="2">
    <source>
        <dbReference type="ARBA" id="ARBA00022448"/>
    </source>
</evidence>
<feature type="domain" description="ABC transporter" evidence="5">
    <location>
        <begin position="2"/>
        <end position="221"/>
    </location>
</feature>
<keyword evidence="7" id="KW-1185">Reference proteome</keyword>
<dbReference type="Proteomes" id="UP000005387">
    <property type="component" value="Unassembled WGS sequence"/>
</dbReference>
<dbReference type="eggNOG" id="COG1131">
    <property type="taxonomic scope" value="Bacteria"/>
</dbReference>
<dbReference type="CDD" id="cd03230">
    <property type="entry name" value="ABC_DR_subfamily_A"/>
    <property type="match status" value="1"/>
</dbReference>
<evidence type="ECO:0000313" key="6">
    <source>
        <dbReference type="EMBL" id="EFM10568.1"/>
    </source>
</evidence>
<reference evidence="6 7" key="1">
    <citation type="submission" date="2010-07" db="EMBL/GenBank/DDBJ databases">
        <title>The draft genome of Paenibacillus curdlanolyticus YK9.</title>
        <authorList>
            <consortium name="US DOE Joint Genome Institute (JGI-PGF)"/>
            <person name="Lucas S."/>
            <person name="Copeland A."/>
            <person name="Lapidus A."/>
            <person name="Cheng J.-F."/>
            <person name="Bruce D."/>
            <person name="Goodwin L."/>
            <person name="Pitluck S."/>
            <person name="Land M.L."/>
            <person name="Hauser L."/>
            <person name="Chang Y.-J."/>
            <person name="Jeffries C."/>
            <person name="Anderson I.J."/>
            <person name="Johnson E."/>
            <person name="Loganathan U."/>
            <person name="Mulhopadhyay B."/>
            <person name="Kyrpides N."/>
            <person name="Woyke T.J."/>
        </authorList>
    </citation>
    <scope>NUCLEOTIDE SEQUENCE [LARGE SCALE GENOMIC DNA]</scope>
    <source>
        <strain evidence="6 7">YK9</strain>
    </source>
</reference>
<keyword evidence="3" id="KW-0547">Nucleotide-binding</keyword>
<accession>E0I9Z1</accession>
<dbReference type="SMART" id="SM00382">
    <property type="entry name" value="AAA"/>
    <property type="match status" value="1"/>
</dbReference>
<dbReference type="STRING" id="717606.PaecuDRAFT_2478"/>
<dbReference type="Pfam" id="PF00005">
    <property type="entry name" value="ABC_tran"/>
    <property type="match status" value="1"/>
</dbReference>
<evidence type="ECO:0000256" key="4">
    <source>
        <dbReference type="ARBA" id="ARBA00022840"/>
    </source>
</evidence>
<dbReference type="InterPro" id="IPR050763">
    <property type="entry name" value="ABC_transporter_ATP-binding"/>
</dbReference>
<keyword evidence="4" id="KW-0067">ATP-binding</keyword>
<dbReference type="PROSITE" id="PS50893">
    <property type="entry name" value="ABC_TRANSPORTER_2"/>
    <property type="match status" value="1"/>
</dbReference>
<gene>
    <name evidence="6" type="ORF">PaecuDRAFT_2478</name>
</gene>
<dbReference type="InterPro" id="IPR027417">
    <property type="entry name" value="P-loop_NTPase"/>
</dbReference>
<keyword evidence="2" id="KW-0813">Transport</keyword>
<dbReference type="GO" id="GO:0005524">
    <property type="term" value="F:ATP binding"/>
    <property type="evidence" value="ECO:0007669"/>
    <property type="project" value="UniProtKB-KW"/>
</dbReference>
<comment type="similarity">
    <text evidence="1">Belongs to the ABC transporter superfamily.</text>
</comment>
<evidence type="ECO:0000259" key="5">
    <source>
        <dbReference type="PROSITE" id="PS50893"/>
    </source>
</evidence>
<dbReference type="SUPFAM" id="SSF52540">
    <property type="entry name" value="P-loop containing nucleoside triphosphate hydrolases"/>
    <property type="match status" value="1"/>
</dbReference>
<evidence type="ECO:0000256" key="1">
    <source>
        <dbReference type="ARBA" id="ARBA00005417"/>
    </source>
</evidence>
<dbReference type="PANTHER" id="PTHR42711">
    <property type="entry name" value="ABC TRANSPORTER ATP-BINDING PROTEIN"/>
    <property type="match status" value="1"/>
</dbReference>
<organism evidence="6 7">
    <name type="scientific">Paenibacillus curdlanolyticus YK9</name>
    <dbReference type="NCBI Taxonomy" id="717606"/>
    <lineage>
        <taxon>Bacteria</taxon>
        <taxon>Bacillati</taxon>
        <taxon>Bacillota</taxon>
        <taxon>Bacilli</taxon>
        <taxon>Bacillales</taxon>
        <taxon>Paenibacillaceae</taxon>
        <taxon>Paenibacillus</taxon>
    </lineage>
</organism>
<protein>
    <submittedName>
        <fullName evidence="6">ABC transporter related protein</fullName>
    </submittedName>
</protein>
<dbReference type="GO" id="GO:0016887">
    <property type="term" value="F:ATP hydrolysis activity"/>
    <property type="evidence" value="ECO:0007669"/>
    <property type="project" value="InterPro"/>
</dbReference>